<dbReference type="EMBL" id="MU157878">
    <property type="protein sequence ID" value="KAF9525903.1"/>
    <property type="molecule type" value="Genomic_DNA"/>
</dbReference>
<accession>A0A9P6JMJ3</accession>
<name>A0A9P6JMJ3_9AGAR</name>
<feature type="compositionally biased region" description="Low complexity" evidence="1">
    <location>
        <begin position="197"/>
        <end position="207"/>
    </location>
</feature>
<evidence type="ECO:0000313" key="3">
    <source>
        <dbReference type="Proteomes" id="UP000807306"/>
    </source>
</evidence>
<evidence type="ECO:0000256" key="1">
    <source>
        <dbReference type="SAM" id="MobiDB-lite"/>
    </source>
</evidence>
<dbReference type="Proteomes" id="UP000807306">
    <property type="component" value="Unassembled WGS sequence"/>
</dbReference>
<proteinExistence type="predicted"/>
<gene>
    <name evidence="2" type="ORF">CPB83DRAFT_512351</name>
</gene>
<evidence type="ECO:0000313" key="2">
    <source>
        <dbReference type="EMBL" id="KAF9525903.1"/>
    </source>
</evidence>
<sequence>MHAALVAPILPPLQPHEDFVVPIPKVRTPEPYQVADILAAARSRSISPHRAQGGGSPEADFVEPLTYLDEPLAHVDAELEHTEEEPISRWNFEAEEKVDGQDNTSPTTSRSFASSRAGSSSELSTAAYSTSPPSTYGYGYGYDDWNPDAGSSSSAPLSRSLSLASSSSSVGDKTYDFGDALSENVRESNSTYPDLDSSTSRTSASNSLLHSPESEWQFTSEAEPISFEPAVEPVSPGPLDISDVNSQSFDFAGHPAQRRFQKVGTTTLESDKESVFQG</sequence>
<organism evidence="2 3">
    <name type="scientific">Crepidotus variabilis</name>
    <dbReference type="NCBI Taxonomy" id="179855"/>
    <lineage>
        <taxon>Eukaryota</taxon>
        <taxon>Fungi</taxon>
        <taxon>Dikarya</taxon>
        <taxon>Basidiomycota</taxon>
        <taxon>Agaricomycotina</taxon>
        <taxon>Agaricomycetes</taxon>
        <taxon>Agaricomycetidae</taxon>
        <taxon>Agaricales</taxon>
        <taxon>Agaricineae</taxon>
        <taxon>Crepidotaceae</taxon>
        <taxon>Crepidotus</taxon>
    </lineage>
</organism>
<comment type="caution">
    <text evidence="2">The sequence shown here is derived from an EMBL/GenBank/DDBJ whole genome shotgun (WGS) entry which is preliminary data.</text>
</comment>
<feature type="compositionally biased region" description="Low complexity" evidence="1">
    <location>
        <begin position="149"/>
        <end position="169"/>
    </location>
</feature>
<dbReference type="AlphaFoldDB" id="A0A9P6JMJ3"/>
<feature type="compositionally biased region" description="Basic and acidic residues" evidence="1">
    <location>
        <begin position="80"/>
        <end position="100"/>
    </location>
</feature>
<feature type="region of interest" description="Disordered" evidence="1">
    <location>
        <begin position="80"/>
        <end position="215"/>
    </location>
</feature>
<reference evidence="2" key="1">
    <citation type="submission" date="2020-11" db="EMBL/GenBank/DDBJ databases">
        <authorList>
            <consortium name="DOE Joint Genome Institute"/>
            <person name="Ahrendt S."/>
            <person name="Riley R."/>
            <person name="Andreopoulos W."/>
            <person name="Labutti K."/>
            <person name="Pangilinan J."/>
            <person name="Ruiz-Duenas F.J."/>
            <person name="Barrasa J.M."/>
            <person name="Sanchez-Garcia M."/>
            <person name="Camarero S."/>
            <person name="Miyauchi S."/>
            <person name="Serrano A."/>
            <person name="Linde D."/>
            <person name="Babiker R."/>
            <person name="Drula E."/>
            <person name="Ayuso-Fernandez I."/>
            <person name="Pacheco R."/>
            <person name="Padilla G."/>
            <person name="Ferreira P."/>
            <person name="Barriuso J."/>
            <person name="Kellner H."/>
            <person name="Castanera R."/>
            <person name="Alfaro M."/>
            <person name="Ramirez L."/>
            <person name="Pisabarro A.G."/>
            <person name="Kuo A."/>
            <person name="Tritt A."/>
            <person name="Lipzen A."/>
            <person name="He G."/>
            <person name="Yan M."/>
            <person name="Ng V."/>
            <person name="Cullen D."/>
            <person name="Martin F."/>
            <person name="Rosso M.-N."/>
            <person name="Henrissat B."/>
            <person name="Hibbett D."/>
            <person name="Martinez A.T."/>
            <person name="Grigoriev I.V."/>
        </authorList>
    </citation>
    <scope>NUCLEOTIDE SEQUENCE</scope>
    <source>
        <strain evidence="2">CBS 506.95</strain>
    </source>
</reference>
<keyword evidence="3" id="KW-1185">Reference proteome</keyword>
<protein>
    <submittedName>
        <fullName evidence="2">Uncharacterized protein</fullName>
    </submittedName>
</protein>
<feature type="compositionally biased region" description="Low complexity" evidence="1">
    <location>
        <begin position="104"/>
        <end position="137"/>
    </location>
</feature>